<keyword evidence="4" id="KW-0408">Iron</keyword>
<dbReference type="SMART" id="SM00729">
    <property type="entry name" value="Elp3"/>
    <property type="match status" value="1"/>
</dbReference>
<organism evidence="7 8">
    <name type="scientific">Roseateles aquae</name>
    <dbReference type="NCBI Taxonomy" id="3077235"/>
    <lineage>
        <taxon>Bacteria</taxon>
        <taxon>Pseudomonadati</taxon>
        <taxon>Pseudomonadota</taxon>
        <taxon>Betaproteobacteria</taxon>
        <taxon>Burkholderiales</taxon>
        <taxon>Sphaerotilaceae</taxon>
        <taxon>Roseateles</taxon>
    </lineage>
</organism>
<name>A0ABU3PFG7_9BURK</name>
<dbReference type="InterPro" id="IPR013785">
    <property type="entry name" value="Aldolase_TIM"/>
</dbReference>
<dbReference type="PANTHER" id="PTHR11228:SF7">
    <property type="entry name" value="PQQA PEPTIDE CYCLASE"/>
    <property type="match status" value="1"/>
</dbReference>
<dbReference type="PANTHER" id="PTHR11228">
    <property type="entry name" value="RADICAL SAM DOMAIN PROTEIN"/>
    <property type="match status" value="1"/>
</dbReference>
<proteinExistence type="predicted"/>
<comment type="caution">
    <text evidence="7">The sequence shown here is derived from an EMBL/GenBank/DDBJ whole genome shotgun (WGS) entry which is preliminary data.</text>
</comment>
<dbReference type="PROSITE" id="PS51918">
    <property type="entry name" value="RADICAL_SAM"/>
    <property type="match status" value="1"/>
</dbReference>
<evidence type="ECO:0000313" key="7">
    <source>
        <dbReference type="EMBL" id="MDT9000907.1"/>
    </source>
</evidence>
<evidence type="ECO:0000259" key="6">
    <source>
        <dbReference type="PROSITE" id="PS51918"/>
    </source>
</evidence>
<dbReference type="EMBL" id="JAVXZY010000007">
    <property type="protein sequence ID" value="MDT9000907.1"/>
    <property type="molecule type" value="Genomic_DNA"/>
</dbReference>
<dbReference type="InterPro" id="IPR058240">
    <property type="entry name" value="rSAM_sf"/>
</dbReference>
<evidence type="ECO:0000256" key="3">
    <source>
        <dbReference type="ARBA" id="ARBA00022723"/>
    </source>
</evidence>
<dbReference type="Proteomes" id="UP001246372">
    <property type="component" value="Unassembled WGS sequence"/>
</dbReference>
<dbReference type="SFLD" id="SFLDS00029">
    <property type="entry name" value="Radical_SAM"/>
    <property type="match status" value="1"/>
</dbReference>
<comment type="cofactor">
    <cofactor evidence="1">
        <name>[4Fe-4S] cluster</name>
        <dbReference type="ChEBI" id="CHEBI:49883"/>
    </cofactor>
</comment>
<dbReference type="InterPro" id="IPR006638">
    <property type="entry name" value="Elp3/MiaA/NifB-like_rSAM"/>
</dbReference>
<keyword evidence="5" id="KW-0411">Iron-sulfur</keyword>
<dbReference type="InterPro" id="IPR023885">
    <property type="entry name" value="4Fe4S-binding_SPASM_dom"/>
</dbReference>
<reference evidence="7" key="1">
    <citation type="submission" date="2023-09" db="EMBL/GenBank/DDBJ databases">
        <title>Paucibacter sp. APW11 Genome sequencing and assembly.</title>
        <authorList>
            <person name="Kim I."/>
        </authorList>
    </citation>
    <scope>NUCLEOTIDE SEQUENCE</scope>
    <source>
        <strain evidence="7">APW11</strain>
    </source>
</reference>
<feature type="domain" description="Radical SAM core" evidence="6">
    <location>
        <begin position="99"/>
        <end position="311"/>
    </location>
</feature>
<dbReference type="InterPro" id="IPR007197">
    <property type="entry name" value="rSAM"/>
</dbReference>
<dbReference type="NCBIfam" id="TIGR04085">
    <property type="entry name" value="rSAM_more_4Fe4S"/>
    <property type="match status" value="1"/>
</dbReference>
<dbReference type="SUPFAM" id="SSF102114">
    <property type="entry name" value="Radical SAM enzymes"/>
    <property type="match status" value="1"/>
</dbReference>
<accession>A0ABU3PFG7</accession>
<dbReference type="SFLD" id="SFLDG01067">
    <property type="entry name" value="SPASM/twitch_domain_containing"/>
    <property type="match status" value="1"/>
</dbReference>
<dbReference type="Gene3D" id="3.20.20.70">
    <property type="entry name" value="Aldolase class I"/>
    <property type="match status" value="1"/>
</dbReference>
<keyword evidence="2" id="KW-0949">S-adenosyl-L-methionine</keyword>
<evidence type="ECO:0000256" key="4">
    <source>
        <dbReference type="ARBA" id="ARBA00023004"/>
    </source>
</evidence>
<dbReference type="SFLD" id="SFLDG01386">
    <property type="entry name" value="main_SPASM_domain-containing"/>
    <property type="match status" value="1"/>
</dbReference>
<evidence type="ECO:0000256" key="2">
    <source>
        <dbReference type="ARBA" id="ARBA00022691"/>
    </source>
</evidence>
<evidence type="ECO:0000313" key="8">
    <source>
        <dbReference type="Proteomes" id="UP001246372"/>
    </source>
</evidence>
<dbReference type="RefSeq" id="WP_315651794.1">
    <property type="nucleotide sequence ID" value="NZ_JAVXZY010000007.1"/>
</dbReference>
<dbReference type="Pfam" id="PF04055">
    <property type="entry name" value="Radical_SAM"/>
    <property type="match status" value="1"/>
</dbReference>
<keyword evidence="8" id="KW-1185">Reference proteome</keyword>
<dbReference type="InterPro" id="IPR050377">
    <property type="entry name" value="Radical_SAM_PqqE_MftC-like"/>
</dbReference>
<evidence type="ECO:0000256" key="5">
    <source>
        <dbReference type="ARBA" id="ARBA00023014"/>
    </source>
</evidence>
<protein>
    <submittedName>
        <fullName evidence="7">Radical SAM protein</fullName>
    </submittedName>
</protein>
<keyword evidence="3" id="KW-0479">Metal-binding</keyword>
<dbReference type="CDD" id="cd01335">
    <property type="entry name" value="Radical_SAM"/>
    <property type="match status" value="1"/>
</dbReference>
<sequence>MKLVPTEFDMERSFPVPREIARHQLLETNLLIAPKIPAWIVVADHEAEAILRLSRGASLREAAYSLNSWGISNANEALSTLLTKLAVNDFIEPDTTIEVEDEVTLQIHVTNACNLRCKHCYVSSGEPFSLEIGVDAWIDVIEEARNRYNTVYLSISGGEPLLVPWLPELLQHSKSLGIRTSILSNGMLWTDKRIAEIGSYVDLVNVSLDGASDTVHDAVRGNGAFRQAIRGIRRLGEAGIEVGINICLMKSNIADIEANFHNLIQSLPFKVSVLFAKFVEEGRGLENRNEAVAPDAMARLLPKLSMQFLGTGWQPTSPTKRISCGFGKLYALYANGDVSPCLSPRYIAGNIVAEPVGKVFDRIMLNAKRANVEKLPLCKSCDLRYICGGKCHLPQVTTGIPIHQNDCSSKFRNDYYQRLVERGQKENGIMLPLFSRVI</sequence>
<evidence type="ECO:0000256" key="1">
    <source>
        <dbReference type="ARBA" id="ARBA00001966"/>
    </source>
</evidence>
<gene>
    <name evidence="7" type="ORF">RQP53_16645</name>
</gene>